<evidence type="ECO:0000256" key="38">
    <source>
        <dbReference type="ARBA" id="ARBA00058068"/>
    </source>
</evidence>
<comment type="catalytic activity">
    <reaction evidence="22">
        <text>2-oxobutanoate + L-alanine = (2S)-2-aminobutanoate + pyruvate</text>
        <dbReference type="Rhea" id="RHEA:77355"/>
        <dbReference type="ChEBI" id="CHEBI:15361"/>
        <dbReference type="ChEBI" id="CHEBI:16763"/>
        <dbReference type="ChEBI" id="CHEBI:57972"/>
        <dbReference type="ChEBI" id="CHEBI:74359"/>
        <dbReference type="EC" id="2.6.1.44"/>
    </reaction>
</comment>
<comment type="subcellular location">
    <subcellularLocation>
        <location evidence="2">Mitochondrion</location>
    </subcellularLocation>
</comment>
<evidence type="ECO:0000256" key="28">
    <source>
        <dbReference type="ARBA" id="ARBA00044055"/>
    </source>
</evidence>
<evidence type="ECO:0000256" key="21">
    <source>
        <dbReference type="ARBA" id="ARBA00043749"/>
    </source>
</evidence>
<evidence type="ECO:0000256" key="37">
    <source>
        <dbReference type="ARBA" id="ARBA00049480"/>
    </source>
</evidence>
<dbReference type="Gene3D" id="3.90.1150.10">
    <property type="entry name" value="Aspartate Aminotransferase, domain 1"/>
    <property type="match status" value="1"/>
</dbReference>
<comment type="function">
    <text evidence="38">Multifunctional aminotransferase with a broad substrate specificity. Catalyzes the conversion of glyoxylate to glycine using alanine as the amino donor. Catalyzes metabolism of not L- but the D-isomer of D-beta-aminoisobutyric acid to generate 2-methyl-3-oxopropanoate and alanine. Catalyzes the transfer of the amino group from beta-alanine to pyruvate to yield L-alanine and 3-oxopropanoate. Can metabolize NG-monomethyl-L-arginine (NMMA), asymmetric NG,NG-dimethyl-L-arginine (ADMA) and symmetric NG,N'G-dimethyl-L-arginine (SDMA). ADMA is a potent inhibitor of nitric-oxide (NO) synthase, and this activity provides mechanism through which the kidney regulates blood pressure.</text>
</comment>
<comment type="catalytic activity">
    <reaction evidence="33">
        <text>2-oxohexanoate + N(omega),N(omega)-dimethyl-L-arginine = L-2-aminohexanoate + 5-(3,3-dimethylguanidino)-2-oxopentanoate</text>
        <dbReference type="Rhea" id="RHEA:77363"/>
        <dbReference type="ChEBI" id="CHEBI:35177"/>
        <dbReference type="ChEBI" id="CHEBI:58326"/>
        <dbReference type="ChEBI" id="CHEBI:58455"/>
        <dbReference type="ChEBI" id="CHEBI:197301"/>
    </reaction>
</comment>
<evidence type="ECO:0000256" key="16">
    <source>
        <dbReference type="ARBA" id="ARBA00042611"/>
    </source>
</evidence>
<evidence type="ECO:0000256" key="1">
    <source>
        <dbReference type="ARBA" id="ARBA00001933"/>
    </source>
</evidence>
<evidence type="ECO:0000313" key="40">
    <source>
        <dbReference type="EMBL" id="CAL8097106.1"/>
    </source>
</evidence>
<keyword evidence="10" id="KW-0496">Mitochondrion</keyword>
<dbReference type="PANTHER" id="PTHR45688">
    <property type="match status" value="1"/>
</dbReference>
<keyword evidence="9" id="KW-0809">Transit peptide</keyword>
<evidence type="ECO:0000256" key="39">
    <source>
        <dbReference type="RuleBase" id="RU003560"/>
    </source>
</evidence>
<evidence type="ECO:0000256" key="7">
    <source>
        <dbReference type="ARBA" id="ARBA00022679"/>
    </source>
</evidence>
<keyword evidence="7" id="KW-0808">Transferase</keyword>
<comment type="catalytic activity">
    <reaction evidence="35">
        <text>N(omega)-methyl-L-arginine + glyoxylate = 5-(3-methylguanidino)-2-oxopentanoate + glycine</text>
        <dbReference type="Rhea" id="RHEA:77323"/>
        <dbReference type="ChEBI" id="CHEBI:36655"/>
        <dbReference type="ChEBI" id="CHEBI:57305"/>
        <dbReference type="ChEBI" id="CHEBI:114953"/>
        <dbReference type="ChEBI" id="CHEBI:197314"/>
    </reaction>
</comment>
<comment type="catalytic activity">
    <reaction evidence="26">
        <text>3-oxopropanoate + L-alanine = beta-alanine + pyruvate</text>
        <dbReference type="Rhea" id="RHEA:14077"/>
        <dbReference type="ChEBI" id="CHEBI:15361"/>
        <dbReference type="ChEBI" id="CHEBI:33190"/>
        <dbReference type="ChEBI" id="CHEBI:57966"/>
        <dbReference type="ChEBI" id="CHEBI:57972"/>
        <dbReference type="EC" id="2.6.1.18"/>
    </reaction>
    <physiologicalReaction direction="right-to-left" evidence="26">
        <dbReference type="Rhea" id="RHEA:14079"/>
    </physiologicalReaction>
</comment>
<comment type="catalytic activity">
    <reaction evidence="32">
        <text>L-ornithine + glyoxylate = 5-amino-2-oxopentanoate + glycine</text>
        <dbReference type="Rhea" id="RHEA:77331"/>
        <dbReference type="ChEBI" id="CHEBI:36655"/>
        <dbReference type="ChEBI" id="CHEBI:46911"/>
        <dbReference type="ChEBI" id="CHEBI:57305"/>
        <dbReference type="ChEBI" id="CHEBI:58802"/>
    </reaction>
</comment>
<proteinExistence type="inferred from homology"/>
<dbReference type="InterPro" id="IPR005814">
    <property type="entry name" value="Aminotrans_3"/>
</dbReference>
<evidence type="ECO:0000256" key="35">
    <source>
        <dbReference type="ARBA" id="ARBA00048760"/>
    </source>
</evidence>
<comment type="catalytic activity">
    <reaction evidence="18">
        <text>N(omega),N(omega)-dimethyl-L-arginine + pyruvate = 5-(3,3-dimethylguanidino)-2-oxopentanoate + L-alanine</text>
        <dbReference type="Rhea" id="RHEA:77303"/>
        <dbReference type="ChEBI" id="CHEBI:15361"/>
        <dbReference type="ChEBI" id="CHEBI:57972"/>
        <dbReference type="ChEBI" id="CHEBI:58326"/>
        <dbReference type="ChEBI" id="CHEBI:197301"/>
    </reaction>
</comment>
<comment type="catalytic activity">
    <reaction evidence="11">
        <text>glyoxylate + L-alanine = glycine + pyruvate</text>
        <dbReference type="Rhea" id="RHEA:24248"/>
        <dbReference type="ChEBI" id="CHEBI:15361"/>
        <dbReference type="ChEBI" id="CHEBI:36655"/>
        <dbReference type="ChEBI" id="CHEBI:57305"/>
        <dbReference type="ChEBI" id="CHEBI:57972"/>
        <dbReference type="EC" id="2.6.1.44"/>
    </reaction>
    <physiologicalReaction direction="left-to-right" evidence="11">
        <dbReference type="Rhea" id="RHEA:24249"/>
    </physiologicalReaction>
</comment>
<evidence type="ECO:0000256" key="4">
    <source>
        <dbReference type="ARBA" id="ARBA00011881"/>
    </source>
</evidence>
<dbReference type="PROSITE" id="PS00600">
    <property type="entry name" value="AA_TRANSFER_CLASS_3"/>
    <property type="match status" value="1"/>
</dbReference>
<dbReference type="PANTHER" id="PTHR45688:SF3">
    <property type="entry name" value="ALANINE--GLYOXYLATE AMINOTRANSFERASE 2, MITOCHONDRIAL"/>
    <property type="match status" value="1"/>
</dbReference>
<evidence type="ECO:0000256" key="26">
    <source>
        <dbReference type="ARBA" id="ARBA00043825"/>
    </source>
</evidence>
<evidence type="ECO:0000256" key="10">
    <source>
        <dbReference type="ARBA" id="ARBA00023128"/>
    </source>
</evidence>
<evidence type="ECO:0000256" key="13">
    <source>
        <dbReference type="ARBA" id="ARBA00039862"/>
    </source>
</evidence>
<evidence type="ECO:0000256" key="11">
    <source>
        <dbReference type="ARBA" id="ARBA00033660"/>
    </source>
</evidence>
<comment type="subunit">
    <text evidence="4">Homotetramer.</text>
</comment>
<comment type="similarity">
    <text evidence="3 39">Belongs to the class-III pyridoxal-phosphate-dependent aminotransferase family.</text>
</comment>
<evidence type="ECO:0000256" key="9">
    <source>
        <dbReference type="ARBA" id="ARBA00022946"/>
    </source>
</evidence>
<evidence type="ECO:0000256" key="8">
    <source>
        <dbReference type="ARBA" id="ARBA00022898"/>
    </source>
</evidence>
<evidence type="ECO:0000256" key="12">
    <source>
        <dbReference type="ARBA" id="ARBA00039130"/>
    </source>
</evidence>
<comment type="cofactor">
    <cofactor evidence="1">
        <name>pyridoxal 5'-phosphate</name>
        <dbReference type="ChEBI" id="CHEBI:597326"/>
    </cofactor>
</comment>
<evidence type="ECO:0000256" key="32">
    <source>
        <dbReference type="ARBA" id="ARBA00048264"/>
    </source>
</evidence>
<comment type="catalytic activity">
    <reaction evidence="34">
        <text>N(omega),N(omega)-dimethyl-L-arginine + 2-oxobutanoate = 5-(3,3-dimethylguanidino)-2-oxopentanoate + (2S)-2-aminobutanoate</text>
        <dbReference type="Rhea" id="RHEA:77351"/>
        <dbReference type="ChEBI" id="CHEBI:16763"/>
        <dbReference type="ChEBI" id="CHEBI:58326"/>
        <dbReference type="ChEBI" id="CHEBI:74359"/>
        <dbReference type="ChEBI" id="CHEBI:197301"/>
    </reaction>
</comment>
<evidence type="ECO:0000313" key="41">
    <source>
        <dbReference type="Proteomes" id="UP001642540"/>
    </source>
</evidence>
<comment type="catalytic activity">
    <reaction evidence="23">
        <text>N(omega)-methyl-L-arginine + pyruvate = 5-(3-methylguanidino)-2-oxopentanoate + L-alanine</text>
        <dbReference type="Rhea" id="RHEA:77319"/>
        <dbReference type="ChEBI" id="CHEBI:15361"/>
        <dbReference type="ChEBI" id="CHEBI:57972"/>
        <dbReference type="ChEBI" id="CHEBI:114953"/>
        <dbReference type="ChEBI" id="CHEBI:197314"/>
    </reaction>
</comment>
<comment type="catalytic activity">
    <reaction evidence="21">
        <text>N(omega),N(omega)-dimethyl-L-arginine + oxaloacetate = 5-(3,3-dimethylguanidino)-2-oxopentanoate + L-aspartate</text>
        <dbReference type="Rhea" id="RHEA:77343"/>
        <dbReference type="ChEBI" id="CHEBI:16452"/>
        <dbReference type="ChEBI" id="CHEBI:29991"/>
        <dbReference type="ChEBI" id="CHEBI:58326"/>
        <dbReference type="ChEBI" id="CHEBI:197301"/>
    </reaction>
</comment>
<evidence type="ECO:0000256" key="34">
    <source>
        <dbReference type="ARBA" id="ARBA00048560"/>
    </source>
</evidence>
<gene>
    <name evidence="40" type="ORF">ODALV1_LOCUS9549</name>
</gene>
<evidence type="ECO:0000256" key="14">
    <source>
        <dbReference type="ARBA" id="ARBA00041662"/>
    </source>
</evidence>
<evidence type="ECO:0000256" key="23">
    <source>
        <dbReference type="ARBA" id="ARBA00043758"/>
    </source>
</evidence>
<evidence type="ECO:0000256" key="6">
    <source>
        <dbReference type="ARBA" id="ARBA00022576"/>
    </source>
</evidence>
<accession>A0ABP1QBN4</accession>
<evidence type="ECO:0000256" key="33">
    <source>
        <dbReference type="ARBA" id="ARBA00048500"/>
    </source>
</evidence>
<dbReference type="InterPro" id="IPR015424">
    <property type="entry name" value="PyrdxlP-dep_Trfase"/>
</dbReference>
<comment type="catalytic activity">
    <reaction evidence="31">
        <text>N(omega),N(omega)-dimethyl-L-arginine + glyoxylate = 5-(3,3-dimethylguanidino)-2-oxopentanoate + glycine</text>
        <dbReference type="Rhea" id="RHEA:77311"/>
        <dbReference type="ChEBI" id="CHEBI:36655"/>
        <dbReference type="ChEBI" id="CHEBI:57305"/>
        <dbReference type="ChEBI" id="CHEBI:58326"/>
        <dbReference type="ChEBI" id="CHEBI:197301"/>
    </reaction>
</comment>
<comment type="catalytic activity">
    <reaction evidence="20">
        <text>(R)-3-amino-2-methylpropanoate + pyruvate = 2-methyl-3-oxopropanoate + L-alanine</text>
        <dbReference type="Rhea" id="RHEA:18393"/>
        <dbReference type="ChEBI" id="CHEBI:15361"/>
        <dbReference type="ChEBI" id="CHEBI:57700"/>
        <dbReference type="ChEBI" id="CHEBI:57731"/>
        <dbReference type="ChEBI" id="CHEBI:57972"/>
        <dbReference type="EC" id="2.6.1.40"/>
    </reaction>
    <physiologicalReaction direction="left-to-right" evidence="20">
        <dbReference type="Rhea" id="RHEA:18394"/>
    </physiologicalReaction>
</comment>
<dbReference type="InterPro" id="IPR049704">
    <property type="entry name" value="Aminotrans_3_PPA_site"/>
</dbReference>
<protein>
    <recommendedName>
        <fullName evidence="13">Alanine--glyoxylate aminotransferase 2, mitochondrial</fullName>
        <ecNumber evidence="28">2.6.1.18</ecNumber>
        <ecNumber evidence="12">2.6.1.40</ecNumber>
        <ecNumber evidence="5">2.6.1.44</ecNumber>
    </recommendedName>
    <alternativeName>
        <fullName evidence="14">(R)-3-amino-2-methylpropionate--pyruvate transaminase</fullName>
    </alternativeName>
    <alternativeName>
        <fullName evidence="16">Beta-ALAAT II</fullName>
    </alternativeName>
    <alternativeName>
        <fullName evidence="17">Beta-alanine-pyruvate aminotransferase</fullName>
    </alternativeName>
    <alternativeName>
        <fullName evidence="30">D-3-aminoisobutyrate-pyruvate aminotransferase</fullName>
    </alternativeName>
    <alternativeName>
        <fullName evidence="15">D-AIBAT</fullName>
    </alternativeName>
    <alternativeName>
        <fullName evidence="29">D-beta-aminoisobutyrate-pyruvate aminotransferase</fullName>
    </alternativeName>
</protein>
<evidence type="ECO:0000256" key="36">
    <source>
        <dbReference type="ARBA" id="ARBA00048916"/>
    </source>
</evidence>
<comment type="catalytic activity">
    <reaction evidence="37">
        <text>N(omega),N('omega)-dimethyl-L-arginine + glyoxylate = 5-(3,3'-dimethylguanidino)-2-oxopentanoate + glycine</text>
        <dbReference type="Rhea" id="RHEA:77315"/>
        <dbReference type="ChEBI" id="CHEBI:36655"/>
        <dbReference type="ChEBI" id="CHEBI:57305"/>
        <dbReference type="ChEBI" id="CHEBI:197308"/>
        <dbReference type="ChEBI" id="CHEBI:197310"/>
    </reaction>
</comment>
<comment type="catalytic activity">
    <reaction evidence="24">
        <text>L-ornithine + pyruvate = 5-amino-2-oxopentanoate + L-alanine</text>
        <dbReference type="Rhea" id="RHEA:77327"/>
        <dbReference type="ChEBI" id="CHEBI:15361"/>
        <dbReference type="ChEBI" id="CHEBI:46911"/>
        <dbReference type="ChEBI" id="CHEBI:57972"/>
        <dbReference type="ChEBI" id="CHEBI:58802"/>
    </reaction>
</comment>
<evidence type="ECO:0000256" key="24">
    <source>
        <dbReference type="ARBA" id="ARBA00043777"/>
    </source>
</evidence>
<dbReference type="CDD" id="cd00610">
    <property type="entry name" value="OAT_like"/>
    <property type="match status" value="1"/>
</dbReference>
<reference evidence="40 41" key="1">
    <citation type="submission" date="2024-08" db="EMBL/GenBank/DDBJ databases">
        <authorList>
            <person name="Cucini C."/>
            <person name="Frati F."/>
        </authorList>
    </citation>
    <scope>NUCLEOTIDE SEQUENCE [LARGE SCALE GENOMIC DNA]</scope>
</reference>
<sequence length="421" mass="46223">MQYMWDTEGKKYLDLFGGIVTVGVGHCHPKLNAALSEQASKLWHTSNVFVNEPIHEYVEKLASKMPGDLTVVYPVNSGSEANDLAILMARVHTGNFDVIALRNGYHGMSPNAMGLTGHSTWKQNAPHYSGIHHAMNPDVYKGLWGGSNCRDSVVQVDRKCNCDCSKGSCGAADKYIEQLDEIFTYSLPQRKVAGMFIESIQGVGGVVQFPKTYIQKAAELVRKNGGLLISDEVQTGFGRTGDSMWNFQDHGVSPDIVTMAKSIGNGFPLAAVVTTPAVAQSLINANHFNTFSGNPLASAVGTAVLEVIEEEGLQENCKKVGTYFLKELEKLQNECNIVGDVRGKGLMIGVETVECKETRRQLPMDRVLDIFEDLKDEGLLVGRGGHYGNVFRFSPPMNISTQDIDYAMPKIRQVFMKHAKK</sequence>
<comment type="catalytic activity">
    <reaction evidence="19">
        <text>(2S)-2-aminobutanoate + glyoxylate = 2-oxobutanoate + glycine</text>
        <dbReference type="Rhea" id="RHEA:77339"/>
        <dbReference type="ChEBI" id="CHEBI:16763"/>
        <dbReference type="ChEBI" id="CHEBI:36655"/>
        <dbReference type="ChEBI" id="CHEBI:57305"/>
        <dbReference type="ChEBI" id="CHEBI:74359"/>
    </reaction>
</comment>
<dbReference type="EC" id="2.6.1.18" evidence="28"/>
<evidence type="ECO:0000256" key="17">
    <source>
        <dbReference type="ARBA" id="ARBA00042669"/>
    </source>
</evidence>
<evidence type="ECO:0000256" key="31">
    <source>
        <dbReference type="ARBA" id="ARBA00047892"/>
    </source>
</evidence>
<evidence type="ECO:0000256" key="15">
    <source>
        <dbReference type="ARBA" id="ARBA00041845"/>
    </source>
</evidence>
<keyword evidence="6" id="KW-0032">Aminotransferase</keyword>
<evidence type="ECO:0000256" key="18">
    <source>
        <dbReference type="ARBA" id="ARBA00043669"/>
    </source>
</evidence>
<evidence type="ECO:0000256" key="22">
    <source>
        <dbReference type="ARBA" id="ARBA00043751"/>
    </source>
</evidence>
<evidence type="ECO:0000256" key="5">
    <source>
        <dbReference type="ARBA" id="ARBA00013049"/>
    </source>
</evidence>
<evidence type="ECO:0000256" key="27">
    <source>
        <dbReference type="ARBA" id="ARBA00043826"/>
    </source>
</evidence>
<organism evidence="40 41">
    <name type="scientific">Orchesella dallaii</name>
    <dbReference type="NCBI Taxonomy" id="48710"/>
    <lineage>
        <taxon>Eukaryota</taxon>
        <taxon>Metazoa</taxon>
        <taxon>Ecdysozoa</taxon>
        <taxon>Arthropoda</taxon>
        <taxon>Hexapoda</taxon>
        <taxon>Collembola</taxon>
        <taxon>Entomobryomorpha</taxon>
        <taxon>Entomobryoidea</taxon>
        <taxon>Orchesellidae</taxon>
        <taxon>Orchesellinae</taxon>
        <taxon>Orchesella</taxon>
    </lineage>
</organism>
<dbReference type="Gene3D" id="3.40.640.10">
    <property type="entry name" value="Type I PLP-dependent aspartate aminotransferase-like (Major domain)"/>
    <property type="match status" value="1"/>
</dbReference>
<name>A0ABP1QBN4_9HEXA</name>
<comment type="caution">
    <text evidence="40">The sequence shown here is derived from an EMBL/GenBank/DDBJ whole genome shotgun (WGS) entry which is preliminary data.</text>
</comment>
<keyword evidence="8 39" id="KW-0663">Pyridoxal phosphate</keyword>
<dbReference type="SUPFAM" id="SSF53383">
    <property type="entry name" value="PLP-dependent transferases"/>
    <property type="match status" value="1"/>
</dbReference>
<dbReference type="EC" id="2.6.1.40" evidence="12"/>
<evidence type="ECO:0000256" key="25">
    <source>
        <dbReference type="ARBA" id="ARBA00043798"/>
    </source>
</evidence>
<evidence type="ECO:0000256" key="19">
    <source>
        <dbReference type="ARBA" id="ARBA00043679"/>
    </source>
</evidence>
<evidence type="ECO:0000256" key="30">
    <source>
        <dbReference type="ARBA" id="ARBA00044258"/>
    </source>
</evidence>
<evidence type="ECO:0000256" key="2">
    <source>
        <dbReference type="ARBA" id="ARBA00004173"/>
    </source>
</evidence>
<dbReference type="Proteomes" id="UP001642540">
    <property type="component" value="Unassembled WGS sequence"/>
</dbReference>
<dbReference type="EMBL" id="CAXLJM020000028">
    <property type="protein sequence ID" value="CAL8097106.1"/>
    <property type="molecule type" value="Genomic_DNA"/>
</dbReference>
<evidence type="ECO:0000256" key="29">
    <source>
        <dbReference type="ARBA" id="ARBA00044257"/>
    </source>
</evidence>
<comment type="catalytic activity">
    <reaction evidence="36">
        <text>oxaloacetate + L-alanine = L-aspartate + pyruvate</text>
        <dbReference type="Rhea" id="RHEA:77347"/>
        <dbReference type="ChEBI" id="CHEBI:15361"/>
        <dbReference type="ChEBI" id="CHEBI:16452"/>
        <dbReference type="ChEBI" id="CHEBI:29991"/>
        <dbReference type="ChEBI" id="CHEBI:57972"/>
    </reaction>
</comment>
<dbReference type="Pfam" id="PF00202">
    <property type="entry name" value="Aminotran_3"/>
    <property type="match status" value="1"/>
</dbReference>
<evidence type="ECO:0000256" key="20">
    <source>
        <dbReference type="ARBA" id="ARBA00043726"/>
    </source>
</evidence>
<dbReference type="InterPro" id="IPR015422">
    <property type="entry name" value="PyrdxlP-dep_Trfase_small"/>
</dbReference>
<dbReference type="EC" id="2.6.1.44" evidence="5"/>
<dbReference type="InterPro" id="IPR015421">
    <property type="entry name" value="PyrdxlP-dep_Trfase_major"/>
</dbReference>
<dbReference type="PIRSF" id="PIRSF000521">
    <property type="entry name" value="Transaminase_4ab_Lys_Orn"/>
    <property type="match status" value="1"/>
</dbReference>
<comment type="catalytic activity">
    <reaction evidence="27">
        <text>2-oxopentanoate + N(omega),N(omega)-dimethyl-L-arginine = 5-(3,3-dimethylguanidino)-2-oxopentanoate + L-2-aminopentanoate</text>
        <dbReference type="Rhea" id="RHEA:77359"/>
        <dbReference type="ChEBI" id="CHEBI:28644"/>
        <dbReference type="ChEBI" id="CHEBI:58326"/>
        <dbReference type="ChEBI" id="CHEBI:58441"/>
        <dbReference type="ChEBI" id="CHEBI:197301"/>
    </reaction>
</comment>
<comment type="catalytic activity">
    <reaction evidence="25">
        <text>N(omega),N('omega)-dimethyl-L-arginine + pyruvate = 5-(3,3'-dimethylguanidino)-2-oxopentanoate + L-alanine</text>
        <dbReference type="Rhea" id="RHEA:77307"/>
        <dbReference type="ChEBI" id="CHEBI:15361"/>
        <dbReference type="ChEBI" id="CHEBI:57972"/>
        <dbReference type="ChEBI" id="CHEBI:197308"/>
        <dbReference type="ChEBI" id="CHEBI:197310"/>
    </reaction>
</comment>
<evidence type="ECO:0000256" key="3">
    <source>
        <dbReference type="ARBA" id="ARBA00008954"/>
    </source>
</evidence>
<keyword evidence="41" id="KW-1185">Reference proteome</keyword>